<proteinExistence type="predicted"/>
<evidence type="ECO:0000313" key="2">
    <source>
        <dbReference type="EMBL" id="MBA9055033.1"/>
    </source>
</evidence>
<organism evidence="2 3">
    <name type="scientific">Streptomyces murinus</name>
    <dbReference type="NCBI Taxonomy" id="33900"/>
    <lineage>
        <taxon>Bacteria</taxon>
        <taxon>Bacillati</taxon>
        <taxon>Actinomycetota</taxon>
        <taxon>Actinomycetes</taxon>
        <taxon>Kitasatosporales</taxon>
        <taxon>Streptomycetaceae</taxon>
        <taxon>Streptomyces</taxon>
    </lineage>
</organism>
<reference evidence="2 3" key="1">
    <citation type="submission" date="2020-08" db="EMBL/GenBank/DDBJ databases">
        <title>Sequencing the genomes of 1000 actinobacteria strains.</title>
        <authorList>
            <person name="Klenk H.-P."/>
        </authorList>
    </citation>
    <scope>NUCLEOTIDE SEQUENCE [LARGE SCALE GENOMIC DNA]</scope>
    <source>
        <strain evidence="2 3">DSM 41827</strain>
    </source>
</reference>
<keyword evidence="1" id="KW-0472">Membrane</keyword>
<evidence type="ECO:0000256" key="1">
    <source>
        <dbReference type="SAM" id="Phobius"/>
    </source>
</evidence>
<protein>
    <submittedName>
        <fullName evidence="2">Uncharacterized protein</fullName>
    </submittedName>
</protein>
<dbReference type="AlphaFoldDB" id="A0A7W3RN29"/>
<dbReference type="RefSeq" id="WP_346077898.1">
    <property type="nucleotide sequence ID" value="NZ_BAAAHW010000032.1"/>
</dbReference>
<gene>
    <name evidence="2" type="ORF">HDA42_004211</name>
</gene>
<accession>A0A7W3RN29</accession>
<comment type="caution">
    <text evidence="2">The sequence shown here is derived from an EMBL/GenBank/DDBJ whole genome shotgun (WGS) entry which is preliminary data.</text>
</comment>
<dbReference type="EMBL" id="JACJIJ010000002">
    <property type="protein sequence ID" value="MBA9055033.1"/>
    <property type="molecule type" value="Genomic_DNA"/>
</dbReference>
<dbReference type="Proteomes" id="UP000577386">
    <property type="component" value="Unassembled WGS sequence"/>
</dbReference>
<evidence type="ECO:0000313" key="3">
    <source>
        <dbReference type="Proteomes" id="UP000577386"/>
    </source>
</evidence>
<keyword evidence="3" id="KW-1185">Reference proteome</keyword>
<dbReference type="GeneID" id="93975494"/>
<sequence length="54" mass="5534">MFVLFGGALLVWTGVRLRRGEAVALGVNRVASATLASVAGTLALALGGYCLTRL</sequence>
<keyword evidence="1" id="KW-1133">Transmembrane helix</keyword>
<keyword evidence="1" id="KW-0812">Transmembrane</keyword>
<feature type="transmembrane region" description="Helical" evidence="1">
    <location>
        <begin position="30"/>
        <end position="51"/>
    </location>
</feature>
<name>A0A7W3RN29_STRMR</name>